<dbReference type="Proteomes" id="UP000198555">
    <property type="component" value="Unassembled WGS sequence"/>
</dbReference>
<evidence type="ECO:0000313" key="4">
    <source>
        <dbReference type="Proteomes" id="UP000267623"/>
    </source>
</evidence>
<accession>A0A1H6LKQ2</accession>
<evidence type="ECO:0000313" key="1">
    <source>
        <dbReference type="EMBL" id="ROI14993.1"/>
    </source>
</evidence>
<reference evidence="3" key="2">
    <citation type="submission" date="2016-10" db="EMBL/GenBank/DDBJ databases">
        <authorList>
            <person name="Varghese N."/>
            <person name="Submissions S."/>
        </authorList>
    </citation>
    <scope>NUCLEOTIDE SEQUENCE [LARGE SCALE GENOMIC DNA]</scope>
    <source>
        <strain evidence="3">DSM 19326</strain>
    </source>
</reference>
<organism evidence="2 3">
    <name type="scientific">Epilithonimonas hominis</name>
    <dbReference type="NCBI Taxonomy" id="420404"/>
    <lineage>
        <taxon>Bacteria</taxon>
        <taxon>Pseudomonadati</taxon>
        <taxon>Bacteroidota</taxon>
        <taxon>Flavobacteriia</taxon>
        <taxon>Flavobacteriales</taxon>
        <taxon>Weeksellaceae</taxon>
        <taxon>Chryseobacterium group</taxon>
        <taxon>Epilithonimonas</taxon>
    </lineage>
</organism>
<sequence length="75" mass="8253">MESNSTKFFNNASIIFVLCSTQLLNAQKVDSIKTVDVSQSTSQIVRKPPNQLASLGRQTLPSLTILHSEHLKAVQ</sequence>
<keyword evidence="3" id="KW-1185">Reference proteome</keyword>
<evidence type="ECO:0000313" key="2">
    <source>
        <dbReference type="EMBL" id="SEH89156.1"/>
    </source>
</evidence>
<protein>
    <submittedName>
        <fullName evidence="2">Uncharacterized protein</fullName>
    </submittedName>
</protein>
<reference evidence="4" key="4">
    <citation type="submission" date="2018-11" db="EMBL/GenBank/DDBJ databases">
        <title>Proposal to divide the Flavobacteriaceae and reorganize its genera based on Amino Acid Identity values calculated from whole genome sequences.</title>
        <authorList>
            <person name="Nicholson A.C."/>
            <person name="Gulvik C.A."/>
            <person name="Whitney A.M."/>
            <person name="Humrighouse B.W."/>
            <person name="Bell M."/>
            <person name="Holmes B."/>
            <person name="Steigerwalt A."/>
            <person name="Villarma A."/>
            <person name="Sheth M."/>
            <person name="Batra D."/>
            <person name="Pryor J."/>
            <person name="Bernardet J.-F."/>
            <person name="Hugo C."/>
            <person name="Kampfer P."/>
            <person name="Newman J."/>
            <person name="Mcquiston J."/>
        </authorList>
    </citation>
    <scope>NUCLEOTIDE SEQUENCE [LARGE SCALE GENOMIC DNA]</scope>
    <source>
        <strain evidence="4">DSM 22165</strain>
    </source>
</reference>
<dbReference type="AlphaFoldDB" id="A0A1H6LKQ2"/>
<reference evidence="2" key="1">
    <citation type="submission" date="2016-10" db="EMBL/GenBank/DDBJ databases">
        <authorList>
            <person name="de Groot N.N."/>
        </authorList>
    </citation>
    <scope>NUCLEOTIDE SEQUENCE [LARGE SCALE GENOMIC DNA]</scope>
    <source>
        <strain evidence="2">DSM 19326</strain>
    </source>
</reference>
<dbReference type="EMBL" id="FNWX01000046">
    <property type="protein sequence ID" value="SEH89156.1"/>
    <property type="molecule type" value="Genomic_DNA"/>
</dbReference>
<proteinExistence type="predicted"/>
<evidence type="ECO:0000313" key="3">
    <source>
        <dbReference type="Proteomes" id="UP000198555"/>
    </source>
</evidence>
<reference evidence="1" key="3">
    <citation type="submission" date="2018-11" db="EMBL/GenBank/DDBJ databases">
        <title>Proposal to divide the Flavobacteriaceae and reorganize its genera based on Amino Acid Identity values calculated from whole genome sequences.</title>
        <authorList>
            <person name="Nicholson A.C."/>
            <person name="Gulvik C.A."/>
            <person name="Whitney A.M."/>
            <person name="Humrighouse B.W."/>
            <person name="Bell M."/>
            <person name="Holmes B."/>
            <person name="Steigerwalt A."/>
            <person name="Villarma A."/>
            <person name="Sheth M."/>
            <person name="Batra D."/>
            <person name="Pryor J."/>
            <person name="Bernardet J.-F."/>
            <person name="Hugo C."/>
            <person name="Kampfer P."/>
            <person name="Newman J."/>
            <person name="Mcquiston J.R."/>
        </authorList>
    </citation>
    <scope>NUCLEOTIDE SEQUENCE [LARGE SCALE GENOMIC DNA]</scope>
    <source>
        <strain evidence="1">DSM 22165</strain>
    </source>
</reference>
<gene>
    <name evidence="1" type="ORF">EGH73_00195</name>
    <name evidence="2" type="ORF">SAMN05421793_14623</name>
</gene>
<name>A0A1H6LKQ2_9FLAO</name>
<dbReference type="Proteomes" id="UP000267623">
    <property type="component" value="Unassembled WGS sequence"/>
</dbReference>
<dbReference type="EMBL" id="RJTU01000007">
    <property type="protein sequence ID" value="ROI14993.1"/>
    <property type="molecule type" value="Genomic_DNA"/>
</dbReference>